<dbReference type="PANTHER" id="PTHR21600:SF88">
    <property type="entry name" value="RNA PSEUDOURIDINE SYNTHASE 5"/>
    <property type="match status" value="1"/>
</dbReference>
<dbReference type="InterPro" id="IPR050188">
    <property type="entry name" value="RluA_PseudoU_synthase"/>
</dbReference>
<comment type="similarity">
    <text evidence="2 3">Belongs to the pseudouridine synthase RluA family.</text>
</comment>
<dbReference type="PROSITE" id="PS01129">
    <property type="entry name" value="PSI_RLU"/>
    <property type="match status" value="1"/>
</dbReference>
<comment type="function">
    <text evidence="3">Responsible for synthesis of pseudouridine from uracil.</text>
</comment>
<dbReference type="SUPFAM" id="SSF55120">
    <property type="entry name" value="Pseudouridine synthase"/>
    <property type="match status" value="1"/>
</dbReference>
<dbReference type="InterPro" id="IPR020103">
    <property type="entry name" value="PsdUridine_synth_cat_dom_sf"/>
</dbReference>
<keyword evidence="3" id="KW-0413">Isomerase</keyword>
<reference evidence="5 6" key="1">
    <citation type="submission" date="2022-04" db="EMBL/GenBank/DDBJ databases">
        <title>Positive selection, recombination, and allopatry shape intraspecific diversity of widespread and dominant cyanobacteria.</title>
        <authorList>
            <person name="Wei J."/>
            <person name="Shu W."/>
            <person name="Hu C."/>
        </authorList>
    </citation>
    <scope>NUCLEOTIDE SEQUENCE [LARGE SCALE GENOMIC DNA]</scope>
    <source>
        <strain evidence="5 6">GB2-A4</strain>
    </source>
</reference>
<evidence type="ECO:0000313" key="6">
    <source>
        <dbReference type="Proteomes" id="UP001464891"/>
    </source>
</evidence>
<evidence type="ECO:0000259" key="4">
    <source>
        <dbReference type="Pfam" id="PF00849"/>
    </source>
</evidence>
<name>A0ABV0J955_9CYAN</name>
<dbReference type="RefSeq" id="WP_242017100.1">
    <property type="nucleotide sequence ID" value="NZ_JAMPKM010000008.1"/>
</dbReference>
<sequence>MEASGQTVMNRGWVYREQVSRTKAGLSVLQYYTQHYRHSSQAEWQERIAAGQVLLDGKQVEANTQLRLGQSLAYHRPPWEEPEVPLNFEVLHEDSDLLIVAKPSGLPVLPGGGFLEHTLLWQLQQRYLQIEPVPIHRLGRGTSGLMLIARSPLARANLSQQMRDRQIHKVYRALIGPAPNLEPHFTITQPIGKIPHPVLGYIYGATPDGLFAHSDCRVIKRNAASTLLEVTIQTGRPHQIRIHLASVGYPLVGDPLYDVGGVPQCPPATETEKLPVPGDCGYHLHAYQLAFTHPQTQQLISFVCPAPGELSD</sequence>
<dbReference type="Proteomes" id="UP001464891">
    <property type="component" value="Unassembled WGS sequence"/>
</dbReference>
<dbReference type="InterPro" id="IPR006224">
    <property type="entry name" value="PsdUridine_synth_RluA-like_CS"/>
</dbReference>
<dbReference type="InterPro" id="IPR006225">
    <property type="entry name" value="PsdUridine_synth_RluC/D"/>
</dbReference>
<evidence type="ECO:0000256" key="1">
    <source>
        <dbReference type="ARBA" id="ARBA00000073"/>
    </source>
</evidence>
<comment type="caution">
    <text evidence="5">The sequence shown here is derived from an EMBL/GenBank/DDBJ whole genome shotgun (WGS) entry which is preliminary data.</text>
</comment>
<gene>
    <name evidence="5" type="ORF">NC998_14505</name>
</gene>
<evidence type="ECO:0000256" key="2">
    <source>
        <dbReference type="ARBA" id="ARBA00010876"/>
    </source>
</evidence>
<evidence type="ECO:0000313" key="5">
    <source>
        <dbReference type="EMBL" id="MEP0818308.1"/>
    </source>
</evidence>
<dbReference type="Gene3D" id="3.30.2350.10">
    <property type="entry name" value="Pseudouridine synthase"/>
    <property type="match status" value="1"/>
</dbReference>
<proteinExistence type="inferred from homology"/>
<keyword evidence="6" id="KW-1185">Reference proteome</keyword>
<dbReference type="Pfam" id="PF00849">
    <property type="entry name" value="PseudoU_synth_2"/>
    <property type="match status" value="1"/>
</dbReference>
<comment type="catalytic activity">
    <reaction evidence="1 3">
        <text>a uridine in RNA = a pseudouridine in RNA</text>
        <dbReference type="Rhea" id="RHEA:48348"/>
        <dbReference type="Rhea" id="RHEA-COMP:12068"/>
        <dbReference type="Rhea" id="RHEA-COMP:12069"/>
        <dbReference type="ChEBI" id="CHEBI:65314"/>
        <dbReference type="ChEBI" id="CHEBI:65315"/>
    </reaction>
</comment>
<feature type="domain" description="Pseudouridine synthase RsuA/RluA-like" evidence="4">
    <location>
        <begin position="96"/>
        <end position="246"/>
    </location>
</feature>
<evidence type="ECO:0000256" key="3">
    <source>
        <dbReference type="RuleBase" id="RU362028"/>
    </source>
</evidence>
<organism evidence="5 6">
    <name type="scientific">Trichocoleus desertorum GB2-A4</name>
    <dbReference type="NCBI Taxonomy" id="2933944"/>
    <lineage>
        <taxon>Bacteria</taxon>
        <taxon>Bacillati</taxon>
        <taxon>Cyanobacteriota</taxon>
        <taxon>Cyanophyceae</taxon>
        <taxon>Leptolyngbyales</taxon>
        <taxon>Trichocoleusaceae</taxon>
        <taxon>Trichocoleus</taxon>
    </lineage>
</organism>
<dbReference type="CDD" id="cd02869">
    <property type="entry name" value="PseudoU_synth_RluA_like"/>
    <property type="match status" value="1"/>
</dbReference>
<protein>
    <recommendedName>
        <fullName evidence="3">Pseudouridine synthase</fullName>
        <ecNumber evidence="3">5.4.99.-</ecNumber>
    </recommendedName>
</protein>
<dbReference type="EC" id="5.4.99.-" evidence="3"/>
<dbReference type="EMBL" id="JAMPKM010000008">
    <property type="protein sequence ID" value="MEP0818308.1"/>
    <property type="molecule type" value="Genomic_DNA"/>
</dbReference>
<dbReference type="PANTHER" id="PTHR21600">
    <property type="entry name" value="MITOCHONDRIAL RNA PSEUDOURIDINE SYNTHASE"/>
    <property type="match status" value="1"/>
</dbReference>
<accession>A0ABV0J955</accession>
<dbReference type="InterPro" id="IPR006145">
    <property type="entry name" value="PsdUridine_synth_RsuA/RluA"/>
</dbReference>
<dbReference type="NCBIfam" id="TIGR00005">
    <property type="entry name" value="rluA_subfam"/>
    <property type="match status" value="1"/>
</dbReference>